<reference evidence="1 2" key="1">
    <citation type="submission" date="2024-01" db="EMBL/GenBank/DDBJ databases">
        <title>The genome of the rayed Mediterranean limpet Patella caerulea (Linnaeus, 1758).</title>
        <authorList>
            <person name="Anh-Thu Weber A."/>
            <person name="Halstead-Nussloch G."/>
        </authorList>
    </citation>
    <scope>NUCLEOTIDE SEQUENCE [LARGE SCALE GENOMIC DNA]</scope>
    <source>
        <strain evidence="1">AATW-2023a</strain>
        <tissue evidence="1">Whole specimen</tissue>
    </source>
</reference>
<evidence type="ECO:0000313" key="1">
    <source>
        <dbReference type="EMBL" id="KAK6178221.1"/>
    </source>
</evidence>
<sequence length="187" mass="21637">MENETRIVNILLDNGASEFTMDKNGRSPLAFKDRRGQQLMKHLLEYQLDQVINEPEPDPWSVPMPMPIIGYLQSCSHPHHLPSLISDKQPALTTNERRRSVPEIKIRKIVSRSASIASHLTNFTESLRSRLVQRTYRRHVSADKDYHRIPTDDPRLDDHPDHFLFNAEAADLLCEREIKNSSTCIMQ</sequence>
<gene>
    <name evidence="1" type="ORF">SNE40_013030</name>
</gene>
<keyword evidence="2" id="KW-1185">Reference proteome</keyword>
<evidence type="ECO:0000313" key="2">
    <source>
        <dbReference type="Proteomes" id="UP001347796"/>
    </source>
</evidence>
<dbReference type="Proteomes" id="UP001347796">
    <property type="component" value="Unassembled WGS sequence"/>
</dbReference>
<dbReference type="AlphaFoldDB" id="A0AAN8JLE1"/>
<comment type="caution">
    <text evidence="1">The sequence shown here is derived from an EMBL/GenBank/DDBJ whole genome shotgun (WGS) entry which is preliminary data.</text>
</comment>
<organism evidence="1 2">
    <name type="scientific">Patella caerulea</name>
    <name type="common">Rayed Mediterranean limpet</name>
    <dbReference type="NCBI Taxonomy" id="87958"/>
    <lineage>
        <taxon>Eukaryota</taxon>
        <taxon>Metazoa</taxon>
        <taxon>Spiralia</taxon>
        <taxon>Lophotrochozoa</taxon>
        <taxon>Mollusca</taxon>
        <taxon>Gastropoda</taxon>
        <taxon>Patellogastropoda</taxon>
        <taxon>Patelloidea</taxon>
        <taxon>Patellidae</taxon>
        <taxon>Patella</taxon>
    </lineage>
</organism>
<name>A0AAN8JLE1_PATCE</name>
<protein>
    <submittedName>
        <fullName evidence="1">Uncharacterized protein</fullName>
    </submittedName>
</protein>
<proteinExistence type="predicted"/>
<dbReference type="EMBL" id="JAZGQO010000009">
    <property type="protein sequence ID" value="KAK6178221.1"/>
    <property type="molecule type" value="Genomic_DNA"/>
</dbReference>
<accession>A0AAN8JLE1</accession>